<reference evidence="2 3" key="1">
    <citation type="journal article" date="2011" name="J. Gen. Appl. Microbiol.">
        <title>Draft genome sequencing of the enigmatic yeast Saitoella complicata.</title>
        <authorList>
            <person name="Nishida H."/>
            <person name="Hamamoto M."/>
            <person name="Sugiyama J."/>
        </authorList>
    </citation>
    <scope>NUCLEOTIDE SEQUENCE [LARGE SCALE GENOMIC DNA]</scope>
    <source>
        <strain evidence="2 3">NRRL Y-17804</strain>
    </source>
</reference>
<reference evidence="2 3" key="2">
    <citation type="journal article" date="2014" name="J. Gen. Appl. Microbiol.">
        <title>The early diverging ascomycetous budding yeast Saitoella complicata has three histone deacetylases belonging to the Clr6, Hos2, and Rpd3 lineages.</title>
        <authorList>
            <person name="Nishida H."/>
            <person name="Matsumoto T."/>
            <person name="Kondo S."/>
            <person name="Hamamoto M."/>
            <person name="Yoshikawa H."/>
        </authorList>
    </citation>
    <scope>NUCLEOTIDE SEQUENCE [LARGE SCALE GENOMIC DNA]</scope>
    <source>
        <strain evidence="2 3">NRRL Y-17804</strain>
    </source>
</reference>
<evidence type="ECO:0000256" key="1">
    <source>
        <dbReference type="SAM" id="MobiDB-lite"/>
    </source>
</evidence>
<dbReference type="AlphaFoldDB" id="A0A0E9NS51"/>
<protein>
    <submittedName>
        <fullName evidence="2">Uncharacterized protein</fullName>
    </submittedName>
</protein>
<evidence type="ECO:0000313" key="3">
    <source>
        <dbReference type="Proteomes" id="UP000033140"/>
    </source>
</evidence>
<sequence length="88" mass="9920">MPLPPPRPRPPHTWSNHPCKPDSEEEGWYHHGTHEELRINYGGGRSHWGVVGRHGRLGRGEGCRKEEQMEGRMAVMEDGVCVDGAIVE</sequence>
<organism evidence="2 3">
    <name type="scientific">Saitoella complicata (strain BCRC 22490 / CBS 7301 / JCM 7358 / NBRC 10748 / NRRL Y-17804)</name>
    <dbReference type="NCBI Taxonomy" id="698492"/>
    <lineage>
        <taxon>Eukaryota</taxon>
        <taxon>Fungi</taxon>
        <taxon>Dikarya</taxon>
        <taxon>Ascomycota</taxon>
        <taxon>Taphrinomycotina</taxon>
        <taxon>Taphrinomycotina incertae sedis</taxon>
        <taxon>Saitoella</taxon>
    </lineage>
</organism>
<keyword evidence="3" id="KW-1185">Reference proteome</keyword>
<proteinExistence type="predicted"/>
<reference evidence="2 3" key="3">
    <citation type="journal article" date="2015" name="Genome Announc.">
        <title>Draft Genome Sequence of the Archiascomycetous Yeast Saitoella complicata.</title>
        <authorList>
            <person name="Yamauchi K."/>
            <person name="Kondo S."/>
            <person name="Hamamoto M."/>
            <person name="Takahashi Y."/>
            <person name="Ogura Y."/>
            <person name="Hayashi T."/>
            <person name="Nishida H."/>
        </authorList>
    </citation>
    <scope>NUCLEOTIDE SEQUENCE [LARGE SCALE GENOMIC DNA]</scope>
    <source>
        <strain evidence="2 3">NRRL Y-17804</strain>
    </source>
</reference>
<feature type="region of interest" description="Disordered" evidence="1">
    <location>
        <begin position="1"/>
        <end position="27"/>
    </location>
</feature>
<gene>
    <name evidence="2" type="ORF">G7K_6671-t1</name>
</gene>
<name>A0A0E9NS51_SAICN</name>
<dbReference type="Proteomes" id="UP000033140">
    <property type="component" value="Unassembled WGS sequence"/>
</dbReference>
<dbReference type="EMBL" id="BACD03000075">
    <property type="protein sequence ID" value="GAO52598.1"/>
    <property type="molecule type" value="Genomic_DNA"/>
</dbReference>
<comment type="caution">
    <text evidence="2">The sequence shown here is derived from an EMBL/GenBank/DDBJ whole genome shotgun (WGS) entry which is preliminary data.</text>
</comment>
<accession>A0A0E9NS51</accession>
<evidence type="ECO:0000313" key="2">
    <source>
        <dbReference type="EMBL" id="GAO52598.1"/>
    </source>
</evidence>